<keyword evidence="2" id="KW-0812">Transmembrane</keyword>
<keyword evidence="2" id="KW-0472">Membrane</keyword>
<evidence type="ECO:0000313" key="3">
    <source>
        <dbReference type="Proteomes" id="UP000050640"/>
    </source>
</evidence>
<dbReference type="Proteomes" id="UP000050640">
    <property type="component" value="Unplaced"/>
</dbReference>
<feature type="transmembrane region" description="Helical" evidence="2">
    <location>
        <begin position="69"/>
        <end position="86"/>
    </location>
</feature>
<organism evidence="3 4">
    <name type="scientific">Elaeophora elaphi</name>
    <dbReference type="NCBI Taxonomy" id="1147741"/>
    <lineage>
        <taxon>Eukaryota</taxon>
        <taxon>Metazoa</taxon>
        <taxon>Ecdysozoa</taxon>
        <taxon>Nematoda</taxon>
        <taxon>Chromadorea</taxon>
        <taxon>Rhabditida</taxon>
        <taxon>Spirurina</taxon>
        <taxon>Spiruromorpha</taxon>
        <taxon>Filarioidea</taxon>
        <taxon>Onchocercidae</taxon>
        <taxon>Elaeophora</taxon>
    </lineage>
</organism>
<evidence type="ECO:0000256" key="1">
    <source>
        <dbReference type="SAM" id="MobiDB-lite"/>
    </source>
</evidence>
<dbReference type="WBParaSite" id="EEL_0000275601-mRNA-1">
    <property type="protein sequence ID" value="EEL_0000275601-mRNA-1"/>
    <property type="gene ID" value="EEL_0000275601"/>
</dbReference>
<name>A0A0R3RMP6_9BILA</name>
<sequence>MSNKVREATVLRPSLKKQSAQPQTRRRDSDIKRHVTFVTPKLPPSNCNLPKQQSTSDQNNPKVCFSKKFSSCCIMFHFIVFLVHFGG</sequence>
<dbReference type="AlphaFoldDB" id="A0A0R3RMP6"/>
<evidence type="ECO:0000256" key="2">
    <source>
        <dbReference type="SAM" id="Phobius"/>
    </source>
</evidence>
<keyword evidence="3" id="KW-1185">Reference proteome</keyword>
<reference evidence="4" key="1">
    <citation type="submission" date="2017-02" db="UniProtKB">
        <authorList>
            <consortium name="WormBaseParasite"/>
        </authorList>
    </citation>
    <scope>IDENTIFICATION</scope>
</reference>
<feature type="region of interest" description="Disordered" evidence="1">
    <location>
        <begin position="1"/>
        <end position="31"/>
    </location>
</feature>
<protein>
    <submittedName>
        <fullName evidence="4">Ovule protein</fullName>
    </submittedName>
</protein>
<evidence type="ECO:0000313" key="4">
    <source>
        <dbReference type="WBParaSite" id="EEL_0000275601-mRNA-1"/>
    </source>
</evidence>
<accession>A0A0R3RMP6</accession>
<proteinExistence type="predicted"/>
<keyword evidence="2" id="KW-1133">Transmembrane helix</keyword>